<feature type="compositionally biased region" description="Basic and acidic residues" evidence="1">
    <location>
        <begin position="537"/>
        <end position="546"/>
    </location>
</feature>
<feature type="compositionally biased region" description="Pro residues" evidence="1">
    <location>
        <begin position="653"/>
        <end position="664"/>
    </location>
</feature>
<dbReference type="AlphaFoldDB" id="A0AAN6QKP7"/>
<feature type="region of interest" description="Disordered" evidence="1">
    <location>
        <begin position="537"/>
        <end position="595"/>
    </location>
</feature>
<feature type="compositionally biased region" description="Polar residues" evidence="1">
    <location>
        <begin position="638"/>
        <end position="648"/>
    </location>
</feature>
<name>A0AAN6QKP7_9PEZI</name>
<evidence type="ECO:0000256" key="1">
    <source>
        <dbReference type="SAM" id="MobiDB-lite"/>
    </source>
</evidence>
<gene>
    <name evidence="2" type="ORF">N656DRAFT_314616</name>
</gene>
<feature type="compositionally biased region" description="Basic and acidic residues" evidence="1">
    <location>
        <begin position="60"/>
        <end position="74"/>
    </location>
</feature>
<sequence>MDDIVTNSERFGPGGFSAYSHGWVESDIPKPLRITKRSAQQRQVRVSRDSRCCSSESDASDIRTEEDSPEERPGGEGSLKMPKRKATRCGPADSWPVGCDFHRRTSGQNADGLPSDPPEPCRIEALCLRPSVHAAKLLVPCADSQYQRSTTSRESRRIISNDRSRLHESFQLESPSLSLAAQGRIWDGPANHHSSSRGVSPTVNATAEKRSKPLFSPRNGRSHCPPGPSSDAGTRSVTAPEFVSAGPRSQGCSPYEQCIADPFVLVPQIIVTPEQCALGEGLTTLWAAVQLSTQLYRTGATGKHATYATLATHGNESSLPGNKRNPRYRYLYDVSVEILPTNRSTIIEVLDGTAYSESERTMLYPGSRILLVVHAKLPPEDRGHKHGYARQSSDDIMEELENYLSGTMMEFLKVRVTYRHCGFLQKSTRVETALDDFPTHQGVPSLQTTVQTTATATIMRYDSGSPWSPRCHTPEPNPLLKIVTAHWGIKSAREVMQRVATSKHIPCKKTSAIPPPTVLLPSAASVVFNNGHREESFEKRDWKQTPRMEVASQHSPIRAARGAPPVPKRRASLKQASTSSPWLDYPTGTIPEPDVQRCTSLDRAKMNRLQKRRGSRGDMAAALACRISFRMSKARDASPTSRTASSSVKRPASWPPTTPPSPVQ</sequence>
<comment type="caution">
    <text evidence="2">The sequence shown here is derived from an EMBL/GenBank/DDBJ whole genome shotgun (WGS) entry which is preliminary data.</text>
</comment>
<feature type="region of interest" description="Disordered" evidence="1">
    <location>
        <begin position="628"/>
        <end position="664"/>
    </location>
</feature>
<feature type="compositionally biased region" description="Polar residues" evidence="1">
    <location>
        <begin position="192"/>
        <end position="205"/>
    </location>
</feature>
<protein>
    <submittedName>
        <fullName evidence="2">Uncharacterized protein</fullName>
    </submittedName>
</protein>
<evidence type="ECO:0000313" key="2">
    <source>
        <dbReference type="EMBL" id="KAK4109685.1"/>
    </source>
</evidence>
<proteinExistence type="predicted"/>
<dbReference type="Proteomes" id="UP001302812">
    <property type="component" value="Unassembled WGS sequence"/>
</dbReference>
<evidence type="ECO:0000313" key="3">
    <source>
        <dbReference type="Proteomes" id="UP001302812"/>
    </source>
</evidence>
<feature type="region of interest" description="Disordered" evidence="1">
    <location>
        <begin position="188"/>
        <end position="236"/>
    </location>
</feature>
<dbReference type="RefSeq" id="XP_064667255.1">
    <property type="nucleotide sequence ID" value="XM_064809214.1"/>
</dbReference>
<dbReference type="GeneID" id="89933337"/>
<accession>A0AAN6QKP7</accession>
<reference evidence="2" key="1">
    <citation type="journal article" date="2023" name="Mol. Phylogenet. Evol.">
        <title>Genome-scale phylogeny and comparative genomics of the fungal order Sordariales.</title>
        <authorList>
            <person name="Hensen N."/>
            <person name="Bonometti L."/>
            <person name="Westerberg I."/>
            <person name="Brannstrom I.O."/>
            <person name="Guillou S."/>
            <person name="Cros-Aarteil S."/>
            <person name="Calhoun S."/>
            <person name="Haridas S."/>
            <person name="Kuo A."/>
            <person name="Mondo S."/>
            <person name="Pangilinan J."/>
            <person name="Riley R."/>
            <person name="LaButti K."/>
            <person name="Andreopoulos B."/>
            <person name="Lipzen A."/>
            <person name="Chen C."/>
            <person name="Yan M."/>
            <person name="Daum C."/>
            <person name="Ng V."/>
            <person name="Clum A."/>
            <person name="Steindorff A."/>
            <person name="Ohm R.A."/>
            <person name="Martin F."/>
            <person name="Silar P."/>
            <person name="Natvig D.O."/>
            <person name="Lalanne C."/>
            <person name="Gautier V."/>
            <person name="Ament-Velasquez S.L."/>
            <person name="Kruys A."/>
            <person name="Hutchinson M.I."/>
            <person name="Powell A.J."/>
            <person name="Barry K."/>
            <person name="Miller A.N."/>
            <person name="Grigoriev I.V."/>
            <person name="Debuchy R."/>
            <person name="Gladieux P."/>
            <person name="Hiltunen Thoren M."/>
            <person name="Johannesson H."/>
        </authorList>
    </citation>
    <scope>NUCLEOTIDE SEQUENCE</scope>
    <source>
        <strain evidence="2">CBS 508.74</strain>
    </source>
</reference>
<keyword evidence="3" id="KW-1185">Reference proteome</keyword>
<organism evidence="2 3">
    <name type="scientific">Canariomyces notabilis</name>
    <dbReference type="NCBI Taxonomy" id="2074819"/>
    <lineage>
        <taxon>Eukaryota</taxon>
        <taxon>Fungi</taxon>
        <taxon>Dikarya</taxon>
        <taxon>Ascomycota</taxon>
        <taxon>Pezizomycotina</taxon>
        <taxon>Sordariomycetes</taxon>
        <taxon>Sordariomycetidae</taxon>
        <taxon>Sordariales</taxon>
        <taxon>Chaetomiaceae</taxon>
        <taxon>Canariomyces</taxon>
    </lineage>
</organism>
<reference evidence="2" key="2">
    <citation type="submission" date="2023-05" db="EMBL/GenBank/DDBJ databases">
        <authorList>
            <consortium name="Lawrence Berkeley National Laboratory"/>
            <person name="Steindorff A."/>
            <person name="Hensen N."/>
            <person name="Bonometti L."/>
            <person name="Westerberg I."/>
            <person name="Brannstrom I.O."/>
            <person name="Guillou S."/>
            <person name="Cros-Aarteil S."/>
            <person name="Calhoun S."/>
            <person name="Haridas S."/>
            <person name="Kuo A."/>
            <person name="Mondo S."/>
            <person name="Pangilinan J."/>
            <person name="Riley R."/>
            <person name="Labutti K."/>
            <person name="Andreopoulos B."/>
            <person name="Lipzen A."/>
            <person name="Chen C."/>
            <person name="Yanf M."/>
            <person name="Daum C."/>
            <person name="Ng V."/>
            <person name="Clum A."/>
            <person name="Ohm R."/>
            <person name="Martin F."/>
            <person name="Silar P."/>
            <person name="Natvig D."/>
            <person name="Lalanne C."/>
            <person name="Gautier V."/>
            <person name="Ament-Velasquez S.L."/>
            <person name="Kruys A."/>
            <person name="Hutchinson M.I."/>
            <person name="Powell A.J."/>
            <person name="Barry K."/>
            <person name="Miller A.N."/>
            <person name="Grigoriev I.V."/>
            <person name="Debuchy R."/>
            <person name="Gladieux P."/>
            <person name="Thoren M.H."/>
            <person name="Johannesson H."/>
        </authorList>
    </citation>
    <scope>NUCLEOTIDE SEQUENCE</scope>
    <source>
        <strain evidence="2">CBS 508.74</strain>
    </source>
</reference>
<dbReference type="EMBL" id="MU853354">
    <property type="protein sequence ID" value="KAK4109685.1"/>
    <property type="molecule type" value="Genomic_DNA"/>
</dbReference>
<feature type="region of interest" description="Disordered" evidence="1">
    <location>
        <begin position="1"/>
        <end position="91"/>
    </location>
</feature>